<dbReference type="FunFam" id="3.30.1330.50:FF:000003">
    <property type="entry name" value="2-C-methyl-D-erythritol 2,4-cyclodiphosphate synthase"/>
    <property type="match status" value="1"/>
</dbReference>
<dbReference type="EC" id="4.6.1.12" evidence="4"/>
<evidence type="ECO:0000256" key="2">
    <source>
        <dbReference type="ARBA" id="ARBA00001968"/>
    </source>
</evidence>
<accession>A0A6J6E4X2</accession>
<dbReference type="EMBL" id="CAEZTK010000061">
    <property type="protein sequence ID" value="CAB4571590.1"/>
    <property type="molecule type" value="Genomic_DNA"/>
</dbReference>
<dbReference type="UniPathway" id="UPA00056">
    <property type="reaction ID" value="UER00095"/>
</dbReference>
<evidence type="ECO:0000256" key="4">
    <source>
        <dbReference type="ARBA" id="ARBA00012579"/>
    </source>
</evidence>
<gene>
    <name evidence="9" type="ORF">UFOPK1643_00811</name>
</gene>
<comment type="cofactor">
    <cofactor evidence="2">
        <name>a divalent metal cation</name>
        <dbReference type="ChEBI" id="CHEBI:60240"/>
    </cofactor>
</comment>
<dbReference type="InterPro" id="IPR003526">
    <property type="entry name" value="MECDP_synthase"/>
</dbReference>
<comment type="pathway">
    <text evidence="3">Isoprenoid biosynthesis; isopentenyl diphosphate biosynthesis via DXP pathway; isopentenyl diphosphate from 1-deoxy-D-xylulose 5-phosphate: step 4/6.</text>
</comment>
<proteinExistence type="inferred from homology"/>
<dbReference type="InterPro" id="IPR036571">
    <property type="entry name" value="MECDP_synthase_sf"/>
</dbReference>
<evidence type="ECO:0000256" key="1">
    <source>
        <dbReference type="ARBA" id="ARBA00000200"/>
    </source>
</evidence>
<keyword evidence="5" id="KW-0479">Metal-binding</keyword>
<dbReference type="GO" id="GO:0016114">
    <property type="term" value="P:terpenoid biosynthetic process"/>
    <property type="evidence" value="ECO:0007669"/>
    <property type="project" value="InterPro"/>
</dbReference>
<dbReference type="Gene3D" id="3.30.1330.50">
    <property type="entry name" value="2-C-methyl-D-erythritol 2,4-cyclodiphosphate synthase"/>
    <property type="match status" value="1"/>
</dbReference>
<dbReference type="PANTHER" id="PTHR43181">
    <property type="entry name" value="2-C-METHYL-D-ERYTHRITOL 2,4-CYCLODIPHOSPHATE SYNTHASE, CHLOROPLASTIC"/>
    <property type="match status" value="1"/>
</dbReference>
<evidence type="ECO:0000313" key="9">
    <source>
        <dbReference type="EMBL" id="CAB4571590.1"/>
    </source>
</evidence>
<dbReference type="PROSITE" id="PS01350">
    <property type="entry name" value="ISPF"/>
    <property type="match status" value="1"/>
</dbReference>
<evidence type="ECO:0000256" key="6">
    <source>
        <dbReference type="ARBA" id="ARBA00023229"/>
    </source>
</evidence>
<dbReference type="GO" id="GO:0046872">
    <property type="term" value="F:metal ion binding"/>
    <property type="evidence" value="ECO:0007669"/>
    <property type="project" value="UniProtKB-KW"/>
</dbReference>
<dbReference type="AlphaFoldDB" id="A0A6J6E4X2"/>
<dbReference type="NCBIfam" id="TIGR00151">
    <property type="entry name" value="ispF"/>
    <property type="match status" value="1"/>
</dbReference>
<comment type="catalytic activity">
    <reaction evidence="1">
        <text>4-CDP-2-C-methyl-D-erythritol 2-phosphate = 2-C-methyl-D-erythritol 2,4-cyclic diphosphate + CMP</text>
        <dbReference type="Rhea" id="RHEA:23864"/>
        <dbReference type="ChEBI" id="CHEBI:57919"/>
        <dbReference type="ChEBI" id="CHEBI:58483"/>
        <dbReference type="ChEBI" id="CHEBI:60377"/>
        <dbReference type="EC" id="4.6.1.12"/>
    </reaction>
</comment>
<dbReference type="PANTHER" id="PTHR43181:SF1">
    <property type="entry name" value="2-C-METHYL-D-ERYTHRITOL 2,4-CYCLODIPHOSPHATE SYNTHASE, CHLOROPLASTIC"/>
    <property type="match status" value="1"/>
</dbReference>
<dbReference type="HAMAP" id="MF_00107">
    <property type="entry name" value="IspF"/>
    <property type="match status" value="1"/>
</dbReference>
<dbReference type="GO" id="GO:0019288">
    <property type="term" value="P:isopentenyl diphosphate biosynthetic process, methylerythritol 4-phosphate pathway"/>
    <property type="evidence" value="ECO:0007669"/>
    <property type="project" value="UniProtKB-UniPathway"/>
</dbReference>
<dbReference type="CDD" id="cd00554">
    <property type="entry name" value="MECDP_synthase"/>
    <property type="match status" value="1"/>
</dbReference>
<organism evidence="9">
    <name type="scientific">freshwater metagenome</name>
    <dbReference type="NCBI Taxonomy" id="449393"/>
    <lineage>
        <taxon>unclassified sequences</taxon>
        <taxon>metagenomes</taxon>
        <taxon>ecological metagenomes</taxon>
    </lineage>
</organism>
<evidence type="ECO:0000256" key="7">
    <source>
        <dbReference type="ARBA" id="ARBA00023239"/>
    </source>
</evidence>
<dbReference type="GO" id="GO:0008685">
    <property type="term" value="F:2-C-methyl-D-erythritol 2,4-cyclodiphosphate synthase activity"/>
    <property type="evidence" value="ECO:0007669"/>
    <property type="project" value="UniProtKB-EC"/>
</dbReference>
<evidence type="ECO:0000256" key="3">
    <source>
        <dbReference type="ARBA" id="ARBA00004709"/>
    </source>
</evidence>
<dbReference type="Pfam" id="PF02542">
    <property type="entry name" value="YgbB"/>
    <property type="match status" value="1"/>
</dbReference>
<evidence type="ECO:0000259" key="8">
    <source>
        <dbReference type="Pfam" id="PF02542"/>
    </source>
</evidence>
<sequence length="158" mass="16100">MNSKLRTGIGVDAHQFGDSGPLALAGLVWPETKKLVGHSDGDVVAHAICDAVLSACQLGDVGSFFGVDKPEMAGASGVVMISAVRDFVTAKGFVINNVAVQIVSNSPNISSRRDEAQDVLTKALGAPVSVSGTTSDAMGFTGRGEGVYAIATALVQIP</sequence>
<dbReference type="SUPFAM" id="SSF69765">
    <property type="entry name" value="IpsF-like"/>
    <property type="match status" value="1"/>
</dbReference>
<protein>
    <recommendedName>
        <fullName evidence="4">2-C-methyl-D-erythritol 2,4-cyclodiphosphate synthase</fullName>
        <ecNumber evidence="4">4.6.1.12</ecNumber>
    </recommendedName>
</protein>
<keyword evidence="7" id="KW-0456">Lyase</keyword>
<feature type="domain" description="2-C-methyl-D-erythritol 2,4-cyclodiphosphate synthase" evidence="8">
    <location>
        <begin position="6"/>
        <end position="155"/>
    </location>
</feature>
<name>A0A6J6E4X2_9ZZZZ</name>
<reference evidence="9" key="1">
    <citation type="submission" date="2020-05" db="EMBL/GenBank/DDBJ databases">
        <authorList>
            <person name="Chiriac C."/>
            <person name="Salcher M."/>
            <person name="Ghai R."/>
            <person name="Kavagutti S V."/>
        </authorList>
    </citation>
    <scope>NUCLEOTIDE SEQUENCE</scope>
</reference>
<evidence type="ECO:0000256" key="5">
    <source>
        <dbReference type="ARBA" id="ARBA00022723"/>
    </source>
</evidence>
<keyword evidence="6" id="KW-0414">Isoprene biosynthesis</keyword>
<dbReference type="InterPro" id="IPR020555">
    <property type="entry name" value="MECDP_synthase_CS"/>
</dbReference>